<dbReference type="InterPro" id="IPR018511">
    <property type="entry name" value="Hemolysin-typ_Ca-bd_CS"/>
</dbReference>
<dbReference type="EMBL" id="NJGD01000003">
    <property type="protein sequence ID" value="PJR16063.1"/>
    <property type="molecule type" value="Genomic_DNA"/>
</dbReference>
<comment type="cofactor">
    <cofactor evidence="1">
        <name>Ca(2+)</name>
        <dbReference type="ChEBI" id="CHEBI:29108"/>
    </cofactor>
</comment>
<dbReference type="SUPFAM" id="SSF51120">
    <property type="entry name" value="beta-Roll"/>
    <property type="match status" value="2"/>
</dbReference>
<dbReference type="Gene3D" id="2.150.10.10">
    <property type="entry name" value="Serralysin-like metalloprotease, C-terminal"/>
    <property type="match status" value="2"/>
</dbReference>
<evidence type="ECO:0000259" key="5">
    <source>
        <dbReference type="Pfam" id="PF08548"/>
    </source>
</evidence>
<evidence type="ECO:0000256" key="4">
    <source>
        <dbReference type="ARBA" id="ARBA00022737"/>
    </source>
</evidence>
<dbReference type="PRINTS" id="PR00313">
    <property type="entry name" value="CABNDNGRPT"/>
</dbReference>
<dbReference type="AlphaFoldDB" id="A0A2J0Z6B6"/>
<dbReference type="GO" id="GO:0005615">
    <property type="term" value="C:extracellular space"/>
    <property type="evidence" value="ECO:0007669"/>
    <property type="project" value="InterPro"/>
</dbReference>
<reference evidence="6 7" key="1">
    <citation type="submission" date="2017-06" db="EMBL/GenBank/DDBJ databases">
        <title>Ensifer strains isolated from leguminous trees and herbs display diverse denitrification phenotypes with some acting as strong N2O sinks.</title>
        <authorList>
            <person name="Woliy K."/>
            <person name="Mania D."/>
            <person name="Bakken L.R."/>
            <person name="Frostegard A."/>
        </authorList>
    </citation>
    <scope>NUCLEOTIDE SEQUENCE [LARGE SCALE GENOMIC DNA]</scope>
    <source>
        <strain evidence="6 7">AC50a</strain>
    </source>
</reference>
<accession>A0A2J0Z6B6</accession>
<keyword evidence="4" id="KW-0677">Repeat</keyword>
<evidence type="ECO:0000256" key="2">
    <source>
        <dbReference type="ARBA" id="ARBA00004613"/>
    </source>
</evidence>
<evidence type="ECO:0000313" key="6">
    <source>
        <dbReference type="EMBL" id="PJR16063.1"/>
    </source>
</evidence>
<sequence length="302" mass="31344">MMADIAALQEMYGADFTTNAGNTVYKWTPGGGTTFVNGGAGISPGANRIFATIWDGGGNDTYDLSAYTNALKIDLRPGSASTFSIDQLAWLGGGPNGGFAAGNIFNALLYHGDARSLIENVKGGSSGDSIMGNQAANVLWGYGGNDRLNGDTGNDTLYGGSGSDRIYGGKGNDKLYGESGNDLLYAAAGADRLNGGSGSDSFTFKALSDSTVAKPGRDTIFDFTAKSDRIDLSAIDANTSSAGDQAFGFVGSAAFSGKKGELRYVRDVSDTYIFGDVNGDRKADFAIHLDDAVTLQKGYFVL</sequence>
<evidence type="ECO:0000256" key="3">
    <source>
        <dbReference type="ARBA" id="ARBA00022525"/>
    </source>
</evidence>
<dbReference type="InterPro" id="IPR013858">
    <property type="entry name" value="Peptidase_M10B_C"/>
</dbReference>
<dbReference type="Pfam" id="PF00353">
    <property type="entry name" value="HemolysinCabind"/>
    <property type="match status" value="1"/>
</dbReference>
<dbReference type="Proteomes" id="UP000231987">
    <property type="component" value="Unassembled WGS sequence"/>
</dbReference>
<evidence type="ECO:0000256" key="1">
    <source>
        <dbReference type="ARBA" id="ARBA00001913"/>
    </source>
</evidence>
<dbReference type="PANTHER" id="PTHR38340:SF1">
    <property type="entry name" value="S-LAYER PROTEIN"/>
    <property type="match status" value="1"/>
</dbReference>
<gene>
    <name evidence="6" type="ORF">CEJ86_09670</name>
</gene>
<feature type="domain" description="Peptidase M10 serralysin C-terminal" evidence="5">
    <location>
        <begin position="14"/>
        <end position="81"/>
    </location>
</feature>
<protein>
    <recommendedName>
        <fullName evidence="5">Peptidase M10 serralysin C-terminal domain-containing protein</fullName>
    </recommendedName>
</protein>
<dbReference type="PROSITE" id="PS00330">
    <property type="entry name" value="HEMOLYSIN_CALCIUM"/>
    <property type="match status" value="1"/>
</dbReference>
<comment type="subcellular location">
    <subcellularLocation>
        <location evidence="2">Secreted</location>
    </subcellularLocation>
</comment>
<dbReference type="Pfam" id="PF08548">
    <property type="entry name" value="Peptidase_M10_C"/>
    <property type="match status" value="2"/>
</dbReference>
<name>A0A2J0Z6B6_RHIML</name>
<comment type="caution">
    <text evidence="6">The sequence shown here is derived from an EMBL/GenBank/DDBJ whole genome shotgun (WGS) entry which is preliminary data.</text>
</comment>
<dbReference type="InterPro" id="IPR001343">
    <property type="entry name" value="Hemolysn_Ca-bd"/>
</dbReference>
<dbReference type="PANTHER" id="PTHR38340">
    <property type="entry name" value="S-LAYER PROTEIN"/>
    <property type="match status" value="1"/>
</dbReference>
<keyword evidence="3" id="KW-0964">Secreted</keyword>
<evidence type="ECO:0000313" key="7">
    <source>
        <dbReference type="Proteomes" id="UP000231987"/>
    </source>
</evidence>
<feature type="domain" description="Peptidase M10 serralysin C-terminal" evidence="5">
    <location>
        <begin position="118"/>
        <end position="290"/>
    </location>
</feature>
<dbReference type="GO" id="GO:0005509">
    <property type="term" value="F:calcium ion binding"/>
    <property type="evidence" value="ECO:0007669"/>
    <property type="project" value="InterPro"/>
</dbReference>
<proteinExistence type="predicted"/>
<dbReference type="InterPro" id="IPR050557">
    <property type="entry name" value="RTX_toxin/Mannuronan_C5-epim"/>
</dbReference>
<organism evidence="6 7">
    <name type="scientific">Rhizobium meliloti</name>
    <name type="common">Ensifer meliloti</name>
    <name type="synonym">Sinorhizobium meliloti</name>
    <dbReference type="NCBI Taxonomy" id="382"/>
    <lineage>
        <taxon>Bacteria</taxon>
        <taxon>Pseudomonadati</taxon>
        <taxon>Pseudomonadota</taxon>
        <taxon>Alphaproteobacteria</taxon>
        <taxon>Hyphomicrobiales</taxon>
        <taxon>Rhizobiaceae</taxon>
        <taxon>Sinorhizobium/Ensifer group</taxon>
        <taxon>Sinorhizobium</taxon>
    </lineage>
</organism>
<dbReference type="InterPro" id="IPR011049">
    <property type="entry name" value="Serralysin-like_metalloprot_C"/>
</dbReference>